<gene>
    <name evidence="6" type="ORF">HUK65_07090</name>
</gene>
<dbReference type="AlphaFoldDB" id="A0A7Z0KXX9"/>
<protein>
    <submittedName>
        <fullName evidence="6">LysR family transcriptional regulator</fullName>
    </submittedName>
</protein>
<dbReference type="GO" id="GO:0005829">
    <property type="term" value="C:cytosol"/>
    <property type="evidence" value="ECO:0007669"/>
    <property type="project" value="TreeGrafter"/>
</dbReference>
<dbReference type="PROSITE" id="PS50931">
    <property type="entry name" value="HTH_LYSR"/>
    <property type="match status" value="1"/>
</dbReference>
<name>A0A7Z0KXX9_9RHOB</name>
<dbReference type="Pfam" id="PF00126">
    <property type="entry name" value="HTH_1"/>
    <property type="match status" value="1"/>
</dbReference>
<dbReference type="InterPro" id="IPR050950">
    <property type="entry name" value="HTH-type_LysR_regulators"/>
</dbReference>
<evidence type="ECO:0000256" key="1">
    <source>
        <dbReference type="ARBA" id="ARBA00009437"/>
    </source>
</evidence>
<organism evidence="6 7">
    <name type="scientific">Rhabdonatronobacter sediminivivens</name>
    <dbReference type="NCBI Taxonomy" id="2743469"/>
    <lineage>
        <taxon>Bacteria</taxon>
        <taxon>Pseudomonadati</taxon>
        <taxon>Pseudomonadota</taxon>
        <taxon>Alphaproteobacteria</taxon>
        <taxon>Rhodobacterales</taxon>
        <taxon>Paracoccaceae</taxon>
        <taxon>Rhabdonatronobacter</taxon>
    </lineage>
</organism>
<dbReference type="Gene3D" id="1.10.10.10">
    <property type="entry name" value="Winged helix-like DNA-binding domain superfamily/Winged helix DNA-binding domain"/>
    <property type="match status" value="1"/>
</dbReference>
<comment type="similarity">
    <text evidence="1">Belongs to the LysR transcriptional regulatory family.</text>
</comment>
<evidence type="ECO:0000259" key="5">
    <source>
        <dbReference type="PROSITE" id="PS50931"/>
    </source>
</evidence>
<dbReference type="InterPro" id="IPR000847">
    <property type="entry name" value="LysR_HTH_N"/>
</dbReference>
<dbReference type="GO" id="GO:0003677">
    <property type="term" value="F:DNA binding"/>
    <property type="evidence" value="ECO:0007669"/>
    <property type="project" value="UniProtKB-KW"/>
</dbReference>
<keyword evidence="7" id="KW-1185">Reference proteome</keyword>
<reference evidence="6 7" key="1">
    <citation type="journal article" date="2000" name="Arch. Microbiol.">
        <title>Rhodobaca bogoriensis gen. nov. and sp. nov., an alkaliphilic purple nonsulfur bacterium from African Rift Valley soda lakes.</title>
        <authorList>
            <person name="Milford A.D."/>
            <person name="Achenbach L.A."/>
            <person name="Jung D.O."/>
            <person name="Madigan M.T."/>
        </authorList>
    </citation>
    <scope>NUCLEOTIDE SEQUENCE [LARGE SCALE GENOMIC DNA]</scope>
    <source>
        <strain evidence="6 7">2376</strain>
    </source>
</reference>
<accession>A0A7Z0KXX9</accession>
<sequence>MLRPHALRVFVAVADCGNIRDAAAQLGRTVSAVSMTLKQLEDRIGAPLFEADRKHTLTPLGTEVRKLARDLLREHDRTMERITAIATGQEGVLRIAAVPSVAAQLLPAVLTEMLARQPGVQIELLDTDTPSVHALVAGGEVEIGIAGKPGPARDLEFMPLFNDPFRLVCRRDHPLAAATAPLRWQDLQGHRLISNKSTTDFATADDARLRAASALSARNMISLLALVGAGAGVTILPGLATRSMQPDLCSMALADRAALRTVGFILRQKNTPSPISTAFQRRFRKMIATSGLVSVTAAP</sequence>
<evidence type="ECO:0000256" key="2">
    <source>
        <dbReference type="ARBA" id="ARBA00023015"/>
    </source>
</evidence>
<keyword evidence="4" id="KW-0804">Transcription</keyword>
<evidence type="ECO:0000256" key="4">
    <source>
        <dbReference type="ARBA" id="ARBA00023163"/>
    </source>
</evidence>
<proteinExistence type="inferred from homology"/>
<evidence type="ECO:0000256" key="3">
    <source>
        <dbReference type="ARBA" id="ARBA00023125"/>
    </source>
</evidence>
<dbReference type="InterPro" id="IPR036388">
    <property type="entry name" value="WH-like_DNA-bd_sf"/>
</dbReference>
<keyword evidence="3" id="KW-0238">DNA-binding</keyword>
<dbReference type="Pfam" id="PF03466">
    <property type="entry name" value="LysR_substrate"/>
    <property type="match status" value="1"/>
</dbReference>
<dbReference type="PANTHER" id="PTHR30419:SF8">
    <property type="entry name" value="NITROGEN ASSIMILATION TRANSCRIPTIONAL ACTIVATOR-RELATED"/>
    <property type="match status" value="1"/>
</dbReference>
<dbReference type="InterPro" id="IPR005119">
    <property type="entry name" value="LysR_subst-bd"/>
</dbReference>
<feature type="domain" description="HTH lysR-type" evidence="5">
    <location>
        <begin position="2"/>
        <end position="58"/>
    </location>
</feature>
<evidence type="ECO:0000313" key="6">
    <source>
        <dbReference type="EMBL" id="NYS24755.1"/>
    </source>
</evidence>
<dbReference type="Proteomes" id="UP000529417">
    <property type="component" value="Unassembled WGS sequence"/>
</dbReference>
<keyword evidence="2" id="KW-0805">Transcription regulation</keyword>
<evidence type="ECO:0000313" key="7">
    <source>
        <dbReference type="Proteomes" id="UP000529417"/>
    </source>
</evidence>
<dbReference type="Gene3D" id="3.40.190.10">
    <property type="entry name" value="Periplasmic binding protein-like II"/>
    <property type="match status" value="2"/>
</dbReference>
<dbReference type="SUPFAM" id="SSF53850">
    <property type="entry name" value="Periplasmic binding protein-like II"/>
    <property type="match status" value="1"/>
</dbReference>
<dbReference type="PANTHER" id="PTHR30419">
    <property type="entry name" value="HTH-TYPE TRANSCRIPTIONAL REGULATOR YBHD"/>
    <property type="match status" value="1"/>
</dbReference>
<dbReference type="RefSeq" id="WP_179905460.1">
    <property type="nucleotide sequence ID" value="NZ_JACBXS010000011.1"/>
</dbReference>
<comment type="caution">
    <text evidence="6">The sequence shown here is derived from an EMBL/GenBank/DDBJ whole genome shotgun (WGS) entry which is preliminary data.</text>
</comment>
<dbReference type="SUPFAM" id="SSF46785">
    <property type="entry name" value="Winged helix' DNA-binding domain"/>
    <property type="match status" value="1"/>
</dbReference>
<dbReference type="InterPro" id="IPR036390">
    <property type="entry name" value="WH_DNA-bd_sf"/>
</dbReference>
<dbReference type="EMBL" id="JACBXS010000011">
    <property type="protein sequence ID" value="NYS24755.1"/>
    <property type="molecule type" value="Genomic_DNA"/>
</dbReference>
<dbReference type="GO" id="GO:0003700">
    <property type="term" value="F:DNA-binding transcription factor activity"/>
    <property type="evidence" value="ECO:0007669"/>
    <property type="project" value="InterPro"/>
</dbReference>